<evidence type="ECO:0000256" key="3">
    <source>
        <dbReference type="ARBA" id="ARBA00022448"/>
    </source>
</evidence>
<name>A0ABQ3J6G0_9RHOB</name>
<feature type="transmembrane region" description="Helical" evidence="4">
    <location>
        <begin position="152"/>
        <end position="173"/>
    </location>
</feature>
<proteinExistence type="inferred from homology"/>
<comment type="caution">
    <text evidence="5">The sequence shown here is derived from an EMBL/GenBank/DDBJ whole genome shotgun (WGS) entry which is preliminary data.</text>
</comment>
<accession>A0ABQ3J6G0</accession>
<evidence type="ECO:0000256" key="4">
    <source>
        <dbReference type="SAM" id="Phobius"/>
    </source>
</evidence>
<feature type="transmembrane region" description="Helical" evidence="4">
    <location>
        <begin position="72"/>
        <end position="90"/>
    </location>
</feature>
<organism evidence="5 6">
    <name type="scientific">Aliiroseovarius zhejiangensis</name>
    <dbReference type="NCBI Taxonomy" id="1632025"/>
    <lineage>
        <taxon>Bacteria</taxon>
        <taxon>Pseudomonadati</taxon>
        <taxon>Pseudomonadota</taxon>
        <taxon>Alphaproteobacteria</taxon>
        <taxon>Rhodobacterales</taxon>
        <taxon>Paracoccaceae</taxon>
        <taxon>Aliiroseovarius</taxon>
    </lineage>
</organism>
<comment type="subcellular location">
    <subcellularLocation>
        <location evidence="1">Cell inner membrane</location>
        <topology evidence="1">Multi-pass membrane protein</topology>
    </subcellularLocation>
</comment>
<sequence>MFEVKVNRTRAEAAASMLAVIYHATVFDLRKSHPNAVIGLLINIIQSLLMVAIFFVMMSVLGLRTAAIRGDFLLYIMSGVFIFMTNVKTMKSVAMATGPTATMMLHGPMNTLVSIVAASLSALYLQIVSIIVVLTAYSLAFNPVDIYDPVGTFMMLLLGWFNGVSVGIVLMALKPWFPRFTQMTMTVYMRVNMFASGKMFVANTLPFFMLAMFSWNPLFHIIDQARGYAFINYFPHYSNWPYPLIVSIVLAFLGLMGDSYSRRNASASWDARR</sequence>
<feature type="transmembrane region" description="Helical" evidence="4">
    <location>
        <begin position="240"/>
        <end position="257"/>
    </location>
</feature>
<dbReference type="Proteomes" id="UP000609802">
    <property type="component" value="Unassembled WGS sequence"/>
</dbReference>
<keyword evidence="4" id="KW-1133">Transmembrane helix</keyword>
<keyword evidence="6" id="KW-1185">Reference proteome</keyword>
<keyword evidence="4" id="KW-0812">Transmembrane</keyword>
<dbReference type="PANTHER" id="PTHR30413">
    <property type="entry name" value="INNER MEMBRANE TRANSPORT PERMEASE"/>
    <property type="match status" value="1"/>
</dbReference>
<evidence type="ECO:0000256" key="1">
    <source>
        <dbReference type="ARBA" id="ARBA00004429"/>
    </source>
</evidence>
<comment type="similarity">
    <text evidence="2">Belongs to the ABC-2 integral membrane protein family.</text>
</comment>
<dbReference type="EMBL" id="BNCH01000005">
    <property type="protein sequence ID" value="GHF02718.1"/>
    <property type="molecule type" value="Genomic_DNA"/>
</dbReference>
<evidence type="ECO:0000256" key="2">
    <source>
        <dbReference type="ARBA" id="ARBA00007783"/>
    </source>
</evidence>
<feature type="transmembrane region" description="Helical" evidence="4">
    <location>
        <begin position="111"/>
        <end position="140"/>
    </location>
</feature>
<keyword evidence="3" id="KW-0813">Transport</keyword>
<feature type="transmembrane region" description="Helical" evidence="4">
    <location>
        <begin position="37"/>
        <end position="60"/>
    </location>
</feature>
<evidence type="ECO:0000313" key="5">
    <source>
        <dbReference type="EMBL" id="GHF02718.1"/>
    </source>
</evidence>
<gene>
    <name evidence="5" type="ORF">GCM10016455_24970</name>
</gene>
<protein>
    <submittedName>
        <fullName evidence="5">ABC transporter permease</fullName>
    </submittedName>
</protein>
<reference evidence="6" key="1">
    <citation type="journal article" date="2019" name="Int. J. Syst. Evol. Microbiol.">
        <title>The Global Catalogue of Microorganisms (GCM) 10K type strain sequencing project: providing services to taxonomists for standard genome sequencing and annotation.</title>
        <authorList>
            <consortium name="The Broad Institute Genomics Platform"/>
            <consortium name="The Broad Institute Genome Sequencing Center for Infectious Disease"/>
            <person name="Wu L."/>
            <person name="Ma J."/>
        </authorList>
    </citation>
    <scope>NUCLEOTIDE SEQUENCE [LARGE SCALE GENOMIC DNA]</scope>
    <source>
        <strain evidence="6">KCTC 42443</strain>
    </source>
</reference>
<dbReference type="PANTHER" id="PTHR30413:SF8">
    <property type="entry name" value="TRANSPORT PERMEASE PROTEIN"/>
    <property type="match status" value="1"/>
</dbReference>
<dbReference type="RefSeq" id="WP_191286872.1">
    <property type="nucleotide sequence ID" value="NZ_BNCH01000005.1"/>
</dbReference>
<evidence type="ECO:0000313" key="6">
    <source>
        <dbReference type="Proteomes" id="UP000609802"/>
    </source>
</evidence>
<keyword evidence="4" id="KW-0472">Membrane</keyword>
<feature type="transmembrane region" description="Helical" evidence="4">
    <location>
        <begin position="194"/>
        <end position="215"/>
    </location>
</feature>